<evidence type="ECO:0000256" key="6">
    <source>
        <dbReference type="ARBA" id="ARBA00022840"/>
    </source>
</evidence>
<comment type="caution">
    <text evidence="10">The sequence shown here is derived from an EMBL/GenBank/DDBJ whole genome shotgun (WGS) entry which is preliminary data.</text>
</comment>
<dbReference type="InterPro" id="IPR011063">
    <property type="entry name" value="TilS/TtcA_N"/>
</dbReference>
<dbReference type="HAMAP" id="MF_01161">
    <property type="entry name" value="tRNA_Ile_lys_synt"/>
    <property type="match status" value="1"/>
</dbReference>
<protein>
    <recommendedName>
        <fullName evidence="8">tRNA(Ile)-lysidine synthase</fullName>
        <ecNumber evidence="8">6.3.4.19</ecNumber>
    </recommendedName>
    <alternativeName>
        <fullName evidence="8">tRNA(Ile)-2-lysyl-cytidine synthase</fullName>
    </alternativeName>
    <alternativeName>
        <fullName evidence="8">tRNA(Ile)-lysidine synthetase</fullName>
    </alternativeName>
</protein>
<evidence type="ECO:0000313" key="10">
    <source>
        <dbReference type="EMBL" id="MTG98119.1"/>
    </source>
</evidence>
<dbReference type="GO" id="GO:0005737">
    <property type="term" value="C:cytoplasm"/>
    <property type="evidence" value="ECO:0007669"/>
    <property type="project" value="UniProtKB-SubCell"/>
</dbReference>
<comment type="subcellular location">
    <subcellularLocation>
        <location evidence="1 8">Cytoplasm</location>
    </subcellularLocation>
</comment>
<comment type="catalytic activity">
    <reaction evidence="7 8">
        <text>cytidine(34) in tRNA(Ile2) + L-lysine + ATP = lysidine(34) in tRNA(Ile2) + AMP + diphosphate + H(+)</text>
        <dbReference type="Rhea" id="RHEA:43744"/>
        <dbReference type="Rhea" id="RHEA-COMP:10625"/>
        <dbReference type="Rhea" id="RHEA-COMP:10670"/>
        <dbReference type="ChEBI" id="CHEBI:15378"/>
        <dbReference type="ChEBI" id="CHEBI:30616"/>
        <dbReference type="ChEBI" id="CHEBI:32551"/>
        <dbReference type="ChEBI" id="CHEBI:33019"/>
        <dbReference type="ChEBI" id="CHEBI:82748"/>
        <dbReference type="ChEBI" id="CHEBI:83665"/>
        <dbReference type="ChEBI" id="CHEBI:456215"/>
        <dbReference type="EC" id="6.3.4.19"/>
    </reaction>
</comment>
<evidence type="ECO:0000256" key="7">
    <source>
        <dbReference type="ARBA" id="ARBA00048539"/>
    </source>
</evidence>
<sequence length="439" mass="51323">MLEDFKQHFKERFDYLNNKQLLIAVSGGIDSVVLCYLCKMCEIPFTMAHCNFHLRAEDSIEDQVFVEHLAKRLGVDVLVKEFDTETYANNNKVSIQIAARELRYNWFESLVVEGKYDYLLTAHHLDDSIETFLINFSRGTGVEGLLGIPEVNAYIVRPLLIFTRDEINQFALEHNIQWREDYTNAQTKYLRNKFRKLVVPILKEINPQFSNSFLDTISNLSDTNQLAKDAIDFAFSRVARYQEDGSIIFLIDEIKKLSSPKAYLYEMLKPFGFTAWKDIIHLLEAKSGKVIYAKEYILLKDRSVFVLQKRTELEKNKEQIYYLEKGEELKYPIQIKTLPYNGGDLVVDSNTILVDEAMLKFPLVIRKFVEGDRFIPFGMKGTKKVSKYFKDEKFNQFEKENTWLLCSENEIVWIIGSRMDERFKIKSTTTNIIKIQITV</sequence>
<dbReference type="AlphaFoldDB" id="A0A6I3LF72"/>
<keyword evidence="3 8" id="KW-0436">Ligase</keyword>
<name>A0A6I3LF72_9FLAO</name>
<dbReference type="GO" id="GO:0032267">
    <property type="term" value="F:tRNA(Ile)-lysidine synthase activity"/>
    <property type="evidence" value="ECO:0007669"/>
    <property type="project" value="UniProtKB-EC"/>
</dbReference>
<keyword evidence="6 8" id="KW-0067">ATP-binding</keyword>
<dbReference type="NCBIfam" id="TIGR02433">
    <property type="entry name" value="lysidine_TilS_C"/>
    <property type="match status" value="1"/>
</dbReference>
<dbReference type="InterPro" id="IPR012795">
    <property type="entry name" value="tRNA_Ile_lys_synt_N"/>
</dbReference>
<gene>
    <name evidence="8 10" type="primary">tilS</name>
    <name evidence="10" type="ORF">GJV76_08250</name>
</gene>
<evidence type="ECO:0000256" key="5">
    <source>
        <dbReference type="ARBA" id="ARBA00022741"/>
    </source>
</evidence>
<dbReference type="OrthoDB" id="9807403at2"/>
<feature type="binding site" evidence="8">
    <location>
        <begin position="26"/>
        <end position="31"/>
    </location>
    <ligand>
        <name>ATP</name>
        <dbReference type="ChEBI" id="CHEBI:30616"/>
    </ligand>
</feature>
<dbReference type="InterPro" id="IPR012796">
    <property type="entry name" value="Lysidine-tRNA-synth_C"/>
</dbReference>
<dbReference type="Proteomes" id="UP000438760">
    <property type="component" value="Unassembled WGS sequence"/>
</dbReference>
<keyword evidence="4 8" id="KW-0819">tRNA processing</keyword>
<dbReference type="Pfam" id="PF11734">
    <property type="entry name" value="TilS_C"/>
    <property type="match status" value="1"/>
</dbReference>
<dbReference type="EC" id="6.3.4.19" evidence="8"/>
<evidence type="ECO:0000256" key="1">
    <source>
        <dbReference type="ARBA" id="ARBA00004496"/>
    </source>
</evidence>
<organism evidence="10 11">
    <name type="scientific">Myroides albus</name>
    <dbReference type="NCBI Taxonomy" id="2562892"/>
    <lineage>
        <taxon>Bacteria</taxon>
        <taxon>Pseudomonadati</taxon>
        <taxon>Bacteroidota</taxon>
        <taxon>Flavobacteriia</taxon>
        <taxon>Flavobacteriales</taxon>
        <taxon>Flavobacteriaceae</taxon>
        <taxon>Myroides</taxon>
    </lineage>
</organism>
<dbReference type="Pfam" id="PF01171">
    <property type="entry name" value="ATP_bind_3"/>
    <property type="match status" value="1"/>
</dbReference>
<evidence type="ECO:0000259" key="9">
    <source>
        <dbReference type="SMART" id="SM00977"/>
    </source>
</evidence>
<comment type="function">
    <text evidence="8">Ligates lysine onto the cytidine present at position 34 of the AUA codon-specific tRNA(Ile) that contains the anticodon CAU, in an ATP-dependent manner. Cytidine is converted to lysidine, thus changing the amino acid specificity of the tRNA from methionine to isoleucine.</text>
</comment>
<keyword evidence="2 8" id="KW-0963">Cytoplasm</keyword>
<keyword evidence="5 8" id="KW-0547">Nucleotide-binding</keyword>
<evidence type="ECO:0000256" key="8">
    <source>
        <dbReference type="HAMAP-Rule" id="MF_01161"/>
    </source>
</evidence>
<dbReference type="InterPro" id="IPR012094">
    <property type="entry name" value="tRNA_Ile_lys_synt"/>
</dbReference>
<dbReference type="CDD" id="cd01992">
    <property type="entry name" value="TilS_N"/>
    <property type="match status" value="1"/>
</dbReference>
<dbReference type="PANTHER" id="PTHR43033:SF1">
    <property type="entry name" value="TRNA(ILE)-LYSIDINE SYNTHASE-RELATED"/>
    <property type="match status" value="1"/>
</dbReference>
<dbReference type="NCBIfam" id="TIGR02432">
    <property type="entry name" value="lysidine_TilS_N"/>
    <property type="match status" value="1"/>
</dbReference>
<dbReference type="SUPFAM" id="SSF56037">
    <property type="entry name" value="PheT/TilS domain"/>
    <property type="match status" value="1"/>
</dbReference>
<accession>A0A6I3LF72</accession>
<feature type="domain" description="Lysidine-tRNA(Ile) synthetase C-terminal" evidence="9">
    <location>
        <begin position="363"/>
        <end position="435"/>
    </location>
</feature>
<evidence type="ECO:0000256" key="3">
    <source>
        <dbReference type="ARBA" id="ARBA00022598"/>
    </source>
</evidence>
<dbReference type="GO" id="GO:0006400">
    <property type="term" value="P:tRNA modification"/>
    <property type="evidence" value="ECO:0007669"/>
    <property type="project" value="UniProtKB-UniRule"/>
</dbReference>
<dbReference type="EMBL" id="WMJX01000014">
    <property type="protein sequence ID" value="MTG98119.1"/>
    <property type="molecule type" value="Genomic_DNA"/>
</dbReference>
<comment type="similarity">
    <text evidence="8">Belongs to the tRNA(Ile)-lysidine synthase family.</text>
</comment>
<evidence type="ECO:0000313" key="11">
    <source>
        <dbReference type="Proteomes" id="UP000438760"/>
    </source>
</evidence>
<dbReference type="Gene3D" id="3.40.50.620">
    <property type="entry name" value="HUPs"/>
    <property type="match status" value="1"/>
</dbReference>
<evidence type="ECO:0000256" key="2">
    <source>
        <dbReference type="ARBA" id="ARBA00022490"/>
    </source>
</evidence>
<dbReference type="SUPFAM" id="SSF52402">
    <property type="entry name" value="Adenine nucleotide alpha hydrolases-like"/>
    <property type="match status" value="1"/>
</dbReference>
<comment type="domain">
    <text evidence="8">The N-terminal region contains the highly conserved SGGXDS motif, predicted to be a P-loop motif involved in ATP binding.</text>
</comment>
<dbReference type="SMART" id="SM00977">
    <property type="entry name" value="TilS_C"/>
    <property type="match status" value="1"/>
</dbReference>
<dbReference type="PANTHER" id="PTHR43033">
    <property type="entry name" value="TRNA(ILE)-LYSIDINE SYNTHASE-RELATED"/>
    <property type="match status" value="1"/>
</dbReference>
<keyword evidence="11" id="KW-1185">Reference proteome</keyword>
<reference evidence="10 11" key="1">
    <citation type="submission" date="2019-11" db="EMBL/GenBank/DDBJ databases">
        <title>Genome of Strain BIT-d1.</title>
        <authorList>
            <person name="Yang Y."/>
        </authorList>
    </citation>
    <scope>NUCLEOTIDE SEQUENCE [LARGE SCALE GENOMIC DNA]</scope>
    <source>
        <strain evidence="10 11">BIT-d1</strain>
    </source>
</reference>
<dbReference type="InterPro" id="IPR014729">
    <property type="entry name" value="Rossmann-like_a/b/a_fold"/>
</dbReference>
<proteinExistence type="inferred from homology"/>
<evidence type="ECO:0000256" key="4">
    <source>
        <dbReference type="ARBA" id="ARBA00022694"/>
    </source>
</evidence>
<dbReference type="GO" id="GO:0005524">
    <property type="term" value="F:ATP binding"/>
    <property type="evidence" value="ECO:0007669"/>
    <property type="project" value="UniProtKB-UniRule"/>
</dbReference>